<evidence type="ECO:0000313" key="3">
    <source>
        <dbReference type="EMBL" id="SDT23296.1"/>
    </source>
</evidence>
<dbReference type="OrthoDB" id="9793848at2"/>
<dbReference type="Proteomes" id="UP000199679">
    <property type="component" value="Chromosome I"/>
</dbReference>
<dbReference type="AlphaFoldDB" id="A0A1H1YQ98"/>
<dbReference type="RefSeq" id="WP_091373839.1">
    <property type="nucleotide sequence ID" value="NZ_LT629740.1"/>
</dbReference>
<proteinExistence type="predicted"/>
<dbReference type="EMBL" id="LT629740">
    <property type="protein sequence ID" value="SDT23296.1"/>
    <property type="molecule type" value="Genomic_DNA"/>
</dbReference>
<dbReference type="SUPFAM" id="SSF51182">
    <property type="entry name" value="RmlC-like cupins"/>
    <property type="match status" value="1"/>
</dbReference>
<keyword evidence="2" id="KW-0808">Transferase</keyword>
<keyword evidence="4" id="KW-1185">Reference proteome</keyword>
<name>A0A1H1YQ98_MUCMA</name>
<keyword evidence="1" id="KW-0328">Glycosyltransferase</keyword>
<dbReference type="GO" id="GO:0005829">
    <property type="term" value="C:cytosol"/>
    <property type="evidence" value="ECO:0007669"/>
    <property type="project" value="TreeGrafter"/>
</dbReference>
<gene>
    <name evidence="3" type="ORF">SAMN05216490_2805</name>
</gene>
<dbReference type="PANTHER" id="PTHR36540:SF1">
    <property type="entry name" value="PYRIMIDINE_PURINE NUCLEOSIDE PHOSPHORYLASE"/>
    <property type="match status" value="1"/>
</dbReference>
<dbReference type="Gene3D" id="2.60.120.10">
    <property type="entry name" value="Jelly Rolls"/>
    <property type="match status" value="1"/>
</dbReference>
<dbReference type="InterPro" id="IPR011051">
    <property type="entry name" value="RmlC_Cupin_sf"/>
</dbReference>
<dbReference type="PANTHER" id="PTHR36540">
    <property type="entry name" value="PYRIMIDINE/PURINE NUCLEOSIDE PHOSPHORYLASE"/>
    <property type="match status" value="1"/>
</dbReference>
<evidence type="ECO:0000313" key="4">
    <source>
        <dbReference type="Proteomes" id="UP000199679"/>
    </source>
</evidence>
<evidence type="ECO:0000256" key="1">
    <source>
        <dbReference type="ARBA" id="ARBA00022676"/>
    </source>
</evidence>
<evidence type="ECO:0000256" key="2">
    <source>
        <dbReference type="ARBA" id="ARBA00022679"/>
    </source>
</evidence>
<reference evidence="3 4" key="1">
    <citation type="submission" date="2016-10" db="EMBL/GenBank/DDBJ databases">
        <authorList>
            <person name="de Groot N.N."/>
        </authorList>
    </citation>
    <scope>NUCLEOTIDE SEQUENCE [LARGE SCALE GENOMIC DNA]</scope>
    <source>
        <strain evidence="3 4">MP1X4</strain>
    </source>
</reference>
<accession>A0A1H1YQ98</accession>
<organism evidence="3 4">
    <name type="scientific">Mucilaginibacter mallensis</name>
    <dbReference type="NCBI Taxonomy" id="652787"/>
    <lineage>
        <taxon>Bacteria</taxon>
        <taxon>Pseudomonadati</taxon>
        <taxon>Bacteroidota</taxon>
        <taxon>Sphingobacteriia</taxon>
        <taxon>Sphingobacteriales</taxon>
        <taxon>Sphingobacteriaceae</taxon>
        <taxon>Mucilaginibacter</taxon>
    </lineage>
</organism>
<dbReference type="STRING" id="652787.SAMN05216490_2805"/>
<sequence length="99" mass="11015">MSDSTEGTVSHNVYFDGKVKSLALDTDKGKATVGVMKKGNYQFSTSTPEKMIIIAGIMDVKLPEGSWTKYYEKDEFDVASGVIFDIICDTDVAYICYYE</sequence>
<dbReference type="GO" id="GO:0016154">
    <property type="term" value="F:pyrimidine-nucleoside phosphorylase activity"/>
    <property type="evidence" value="ECO:0007669"/>
    <property type="project" value="TreeGrafter"/>
</dbReference>
<dbReference type="Pfam" id="PF06865">
    <property type="entry name" value="Ppnp"/>
    <property type="match status" value="1"/>
</dbReference>
<protein>
    <submittedName>
        <fullName evidence="3">Uncharacterized protein</fullName>
    </submittedName>
</protein>
<dbReference type="GO" id="GO:0004731">
    <property type="term" value="F:purine-nucleoside phosphorylase activity"/>
    <property type="evidence" value="ECO:0007669"/>
    <property type="project" value="TreeGrafter"/>
</dbReference>
<dbReference type="InterPro" id="IPR009664">
    <property type="entry name" value="Ppnp"/>
</dbReference>
<dbReference type="InterPro" id="IPR014710">
    <property type="entry name" value="RmlC-like_jellyroll"/>
</dbReference>